<dbReference type="AlphaFoldDB" id="A0A8S3AZ21"/>
<evidence type="ECO:0008006" key="3">
    <source>
        <dbReference type="Google" id="ProtNLM"/>
    </source>
</evidence>
<dbReference type="InterPro" id="IPR036705">
    <property type="entry name" value="Ribosyl_crysJ1_sf"/>
</dbReference>
<dbReference type="Proteomes" id="UP000676336">
    <property type="component" value="Unassembled WGS sequence"/>
</dbReference>
<reference evidence="1" key="1">
    <citation type="submission" date="2021-02" db="EMBL/GenBank/DDBJ databases">
        <authorList>
            <person name="Nowell W R."/>
        </authorList>
    </citation>
    <scope>NUCLEOTIDE SEQUENCE</scope>
</reference>
<protein>
    <recommendedName>
        <fullName evidence="3">ADP-ribosylglycohydrolase family protein</fullName>
    </recommendedName>
</protein>
<dbReference type="SUPFAM" id="SSF101478">
    <property type="entry name" value="ADP-ribosylglycohydrolase"/>
    <property type="match status" value="1"/>
</dbReference>
<evidence type="ECO:0000313" key="2">
    <source>
        <dbReference type="Proteomes" id="UP000676336"/>
    </source>
</evidence>
<name>A0A8S3AZ21_9BILA</name>
<proteinExistence type="predicted"/>
<sequence>MNVPDVSINREILNRIRGSMTGMALGDALGAHV</sequence>
<accession>A0A8S3AZ21</accession>
<evidence type="ECO:0000313" key="1">
    <source>
        <dbReference type="EMBL" id="CAF4768445.1"/>
    </source>
</evidence>
<gene>
    <name evidence="1" type="ORF">SMN809_LOCUS45837</name>
</gene>
<organism evidence="1 2">
    <name type="scientific">Rotaria magnacalcarata</name>
    <dbReference type="NCBI Taxonomy" id="392030"/>
    <lineage>
        <taxon>Eukaryota</taxon>
        <taxon>Metazoa</taxon>
        <taxon>Spiralia</taxon>
        <taxon>Gnathifera</taxon>
        <taxon>Rotifera</taxon>
        <taxon>Eurotatoria</taxon>
        <taxon>Bdelloidea</taxon>
        <taxon>Philodinida</taxon>
        <taxon>Philodinidae</taxon>
        <taxon>Rotaria</taxon>
    </lineage>
</organism>
<comment type="caution">
    <text evidence="1">The sequence shown here is derived from an EMBL/GenBank/DDBJ whole genome shotgun (WGS) entry which is preliminary data.</text>
</comment>
<dbReference type="EMBL" id="CAJOBI010141072">
    <property type="protein sequence ID" value="CAF4768445.1"/>
    <property type="molecule type" value="Genomic_DNA"/>
</dbReference>
<feature type="non-terminal residue" evidence="1">
    <location>
        <position position="33"/>
    </location>
</feature>